<dbReference type="SMART" id="SM01103">
    <property type="entry name" value="CRS1_YhbY"/>
    <property type="match status" value="1"/>
</dbReference>
<organism evidence="4 5">
    <name type="scientific">OM182 bacterium MED-G24</name>
    <dbReference type="NCBI Taxonomy" id="1986255"/>
    <lineage>
        <taxon>Bacteria</taxon>
        <taxon>Pseudomonadati</taxon>
        <taxon>Pseudomonadota</taxon>
        <taxon>Gammaproteobacteria</taxon>
        <taxon>OMG group</taxon>
        <taxon>OM182 clade</taxon>
    </lineage>
</organism>
<dbReference type="GO" id="GO:0003723">
    <property type="term" value="F:RNA binding"/>
    <property type="evidence" value="ECO:0007669"/>
    <property type="project" value="UniProtKB-UniRule"/>
</dbReference>
<gene>
    <name evidence="4" type="ORF">CNE99_09730</name>
</gene>
<dbReference type="InterPro" id="IPR051925">
    <property type="entry name" value="RNA-binding_domain"/>
</dbReference>
<sequence length="104" mass="11531">MTLTPKERKQFRSIAHHLKPIVTVADKGLTANVVAELSRALQDHELIKVKVVGHRDHRSKVVADLCLQTPAELVQQIGGVATLFRASATPDARLSNLIRHEIQK</sequence>
<dbReference type="Pfam" id="PF01985">
    <property type="entry name" value="CRS1_YhbY"/>
    <property type="match status" value="1"/>
</dbReference>
<dbReference type="SUPFAM" id="SSF75471">
    <property type="entry name" value="YhbY-like"/>
    <property type="match status" value="1"/>
</dbReference>
<accession>A0A2A5WIR9</accession>
<reference evidence="4 5" key="1">
    <citation type="submission" date="2017-08" db="EMBL/GenBank/DDBJ databases">
        <title>Fine stratification of microbial communities through a metagenomic profile of the photic zone.</title>
        <authorList>
            <person name="Haro-Moreno J.M."/>
            <person name="Lopez-Perez M."/>
            <person name="De La Torre J."/>
            <person name="Picazo A."/>
            <person name="Camacho A."/>
            <person name="Rodriguez-Valera F."/>
        </authorList>
    </citation>
    <scope>NUCLEOTIDE SEQUENCE [LARGE SCALE GENOMIC DNA]</scope>
    <source>
        <strain evidence="4">MED-G24</strain>
    </source>
</reference>
<dbReference type="InterPro" id="IPR035920">
    <property type="entry name" value="YhbY-like_sf"/>
</dbReference>
<dbReference type="InterPro" id="IPR001890">
    <property type="entry name" value="RNA-binding_CRM"/>
</dbReference>
<protein>
    <submittedName>
        <fullName evidence="4">Ribosome assembly RNA-binding protein YhbY</fullName>
    </submittedName>
</protein>
<evidence type="ECO:0000259" key="3">
    <source>
        <dbReference type="PROSITE" id="PS51295"/>
    </source>
</evidence>
<dbReference type="PANTHER" id="PTHR40065:SF3">
    <property type="entry name" value="RNA-BINDING PROTEIN YHBY"/>
    <property type="match status" value="1"/>
</dbReference>
<comment type="caution">
    <text evidence="4">The sequence shown here is derived from an EMBL/GenBank/DDBJ whole genome shotgun (WGS) entry which is preliminary data.</text>
</comment>
<proteinExistence type="predicted"/>
<evidence type="ECO:0000313" key="5">
    <source>
        <dbReference type="Proteomes" id="UP000219327"/>
    </source>
</evidence>
<dbReference type="AlphaFoldDB" id="A0A2A5WIR9"/>
<dbReference type="Gene3D" id="3.30.110.60">
    <property type="entry name" value="YhbY-like"/>
    <property type="match status" value="1"/>
</dbReference>
<dbReference type="EMBL" id="NTKD01000068">
    <property type="protein sequence ID" value="PDH36435.1"/>
    <property type="molecule type" value="Genomic_DNA"/>
</dbReference>
<dbReference type="Proteomes" id="UP000219327">
    <property type="component" value="Unassembled WGS sequence"/>
</dbReference>
<evidence type="ECO:0000313" key="4">
    <source>
        <dbReference type="EMBL" id="PDH36435.1"/>
    </source>
</evidence>
<dbReference type="PANTHER" id="PTHR40065">
    <property type="entry name" value="RNA-BINDING PROTEIN YHBY"/>
    <property type="match status" value="1"/>
</dbReference>
<name>A0A2A5WIR9_9GAMM</name>
<evidence type="ECO:0000256" key="1">
    <source>
        <dbReference type="ARBA" id="ARBA00022884"/>
    </source>
</evidence>
<dbReference type="PROSITE" id="PS51295">
    <property type="entry name" value="CRM"/>
    <property type="match status" value="1"/>
</dbReference>
<keyword evidence="1 2" id="KW-0694">RNA-binding</keyword>
<feature type="domain" description="CRM" evidence="3">
    <location>
        <begin position="1"/>
        <end position="96"/>
    </location>
</feature>
<evidence type="ECO:0000256" key="2">
    <source>
        <dbReference type="PROSITE-ProRule" id="PRU00626"/>
    </source>
</evidence>